<evidence type="ECO:0000256" key="2">
    <source>
        <dbReference type="SAM" id="MobiDB-lite"/>
    </source>
</evidence>
<name>A0A6A5KKN6_9PLEO</name>
<evidence type="ECO:0000256" key="1">
    <source>
        <dbReference type="PROSITE-ProRule" id="PRU00023"/>
    </source>
</evidence>
<protein>
    <submittedName>
        <fullName evidence="3">Uncharacterized protein</fullName>
    </submittedName>
</protein>
<dbReference type="EMBL" id="ML975295">
    <property type="protein sequence ID" value="KAF1834944.1"/>
    <property type="molecule type" value="Genomic_DNA"/>
</dbReference>
<dbReference type="Pfam" id="PF00023">
    <property type="entry name" value="Ank"/>
    <property type="match status" value="1"/>
</dbReference>
<evidence type="ECO:0000313" key="3">
    <source>
        <dbReference type="EMBL" id="KAF1834944.1"/>
    </source>
</evidence>
<feature type="region of interest" description="Disordered" evidence="2">
    <location>
        <begin position="176"/>
        <end position="202"/>
    </location>
</feature>
<keyword evidence="1" id="KW-0040">ANK repeat</keyword>
<dbReference type="InterPro" id="IPR036770">
    <property type="entry name" value="Ankyrin_rpt-contain_sf"/>
</dbReference>
<organism evidence="3 4">
    <name type="scientific">Decorospora gaudefroyi</name>
    <dbReference type="NCBI Taxonomy" id="184978"/>
    <lineage>
        <taxon>Eukaryota</taxon>
        <taxon>Fungi</taxon>
        <taxon>Dikarya</taxon>
        <taxon>Ascomycota</taxon>
        <taxon>Pezizomycotina</taxon>
        <taxon>Dothideomycetes</taxon>
        <taxon>Pleosporomycetidae</taxon>
        <taxon>Pleosporales</taxon>
        <taxon>Pleosporineae</taxon>
        <taxon>Pleosporaceae</taxon>
        <taxon>Decorospora</taxon>
    </lineage>
</organism>
<dbReference type="AlphaFoldDB" id="A0A6A5KKN6"/>
<proteinExistence type="predicted"/>
<evidence type="ECO:0000313" key="4">
    <source>
        <dbReference type="Proteomes" id="UP000800040"/>
    </source>
</evidence>
<dbReference type="InterPro" id="IPR002110">
    <property type="entry name" value="Ankyrin_rpt"/>
</dbReference>
<dbReference type="Gene3D" id="1.25.40.20">
    <property type="entry name" value="Ankyrin repeat-containing domain"/>
    <property type="match status" value="1"/>
</dbReference>
<feature type="repeat" description="ANK" evidence="1">
    <location>
        <begin position="62"/>
        <end position="94"/>
    </location>
</feature>
<gene>
    <name evidence="3" type="ORF">BDW02DRAFT_318024</name>
</gene>
<reference evidence="3" key="1">
    <citation type="submission" date="2020-01" db="EMBL/GenBank/DDBJ databases">
        <authorList>
            <consortium name="DOE Joint Genome Institute"/>
            <person name="Haridas S."/>
            <person name="Albert R."/>
            <person name="Binder M."/>
            <person name="Bloem J."/>
            <person name="Labutti K."/>
            <person name="Salamov A."/>
            <person name="Andreopoulos B."/>
            <person name="Baker S.E."/>
            <person name="Barry K."/>
            <person name="Bills G."/>
            <person name="Bluhm B.H."/>
            <person name="Cannon C."/>
            <person name="Castanera R."/>
            <person name="Culley D.E."/>
            <person name="Daum C."/>
            <person name="Ezra D."/>
            <person name="Gonzalez J.B."/>
            <person name="Henrissat B."/>
            <person name="Kuo A."/>
            <person name="Liang C."/>
            <person name="Lipzen A."/>
            <person name="Lutzoni F."/>
            <person name="Magnuson J."/>
            <person name="Mondo S."/>
            <person name="Nolan M."/>
            <person name="Ohm R."/>
            <person name="Pangilinan J."/>
            <person name="Park H.-J."/>
            <person name="Ramirez L."/>
            <person name="Alfaro M."/>
            <person name="Sun H."/>
            <person name="Tritt A."/>
            <person name="Yoshinaga Y."/>
            <person name="Zwiers L.-H."/>
            <person name="Turgeon B.G."/>
            <person name="Goodwin S.B."/>
            <person name="Spatafora J.W."/>
            <person name="Crous P.W."/>
            <person name="Grigoriev I.V."/>
        </authorList>
    </citation>
    <scope>NUCLEOTIDE SEQUENCE</scope>
    <source>
        <strain evidence="3">P77</strain>
    </source>
</reference>
<sequence>MENPSQEPPSTPTPKELFAALRRKGPDRLQVAGSLLDRGVDINSLQELPKYTRAAGPVEPRTLATALYDAAKRGDMEAVEFLISRGANVRARNRTGMGLSVAPFPRKNSVETWCALDGMRMSRNLRIVQLAEELHGVETEEEFVGRRDAFDALMGPHRARPYELEKTRMRRVKSVLPKSSAKMKGLAKEEKGEVAEESGGKRYNLRARKPALTYA</sequence>
<keyword evidence="4" id="KW-1185">Reference proteome</keyword>
<feature type="compositionally biased region" description="Basic and acidic residues" evidence="2">
    <location>
        <begin position="186"/>
        <end position="200"/>
    </location>
</feature>
<dbReference type="SUPFAM" id="SSF48403">
    <property type="entry name" value="Ankyrin repeat"/>
    <property type="match status" value="1"/>
</dbReference>
<dbReference type="Proteomes" id="UP000800040">
    <property type="component" value="Unassembled WGS sequence"/>
</dbReference>
<dbReference type="PROSITE" id="PS50088">
    <property type="entry name" value="ANK_REPEAT"/>
    <property type="match status" value="1"/>
</dbReference>
<dbReference type="PROSITE" id="PS50297">
    <property type="entry name" value="ANK_REP_REGION"/>
    <property type="match status" value="1"/>
</dbReference>
<dbReference type="OrthoDB" id="426293at2759"/>
<accession>A0A6A5KKN6</accession>